<proteinExistence type="predicted"/>
<dbReference type="PANTHER" id="PTHR43792:SF1">
    <property type="entry name" value="N-ACETYLTRANSFERASE DOMAIN-CONTAINING PROTEIN"/>
    <property type="match status" value="1"/>
</dbReference>
<dbReference type="GO" id="GO:0016747">
    <property type="term" value="F:acyltransferase activity, transferring groups other than amino-acyl groups"/>
    <property type="evidence" value="ECO:0007669"/>
    <property type="project" value="InterPro"/>
</dbReference>
<reference evidence="3" key="1">
    <citation type="submission" date="2017-08" db="EMBL/GenBank/DDBJ databases">
        <title>A dynamic microbial community with high functional redundancy inhabits the cold, oxic subseafloor aquifer.</title>
        <authorList>
            <person name="Tully B.J."/>
            <person name="Wheat C.G."/>
            <person name="Glazer B.T."/>
            <person name="Huber J.A."/>
        </authorList>
    </citation>
    <scope>NUCLEOTIDE SEQUENCE [LARGE SCALE GENOMIC DNA]</scope>
</reference>
<dbReference type="Proteomes" id="UP000228987">
    <property type="component" value="Unassembled WGS sequence"/>
</dbReference>
<dbReference type="InterPro" id="IPR000182">
    <property type="entry name" value="GNAT_dom"/>
</dbReference>
<protein>
    <recommendedName>
        <fullName evidence="1">N-acetyltransferase domain-containing protein</fullName>
    </recommendedName>
</protein>
<dbReference type="InterPro" id="IPR016181">
    <property type="entry name" value="Acyl_CoA_acyltransferase"/>
</dbReference>
<dbReference type="Gene3D" id="3.40.630.30">
    <property type="match status" value="1"/>
</dbReference>
<dbReference type="AlphaFoldDB" id="A0A2A5CCU5"/>
<dbReference type="SUPFAM" id="SSF55729">
    <property type="entry name" value="Acyl-CoA N-acyltransferases (Nat)"/>
    <property type="match status" value="1"/>
</dbReference>
<dbReference type="InterPro" id="IPR051531">
    <property type="entry name" value="N-acetyltransferase"/>
</dbReference>
<dbReference type="PROSITE" id="PS51186">
    <property type="entry name" value="GNAT"/>
    <property type="match status" value="1"/>
</dbReference>
<gene>
    <name evidence="2" type="ORF">COA71_09085</name>
</gene>
<dbReference type="PANTHER" id="PTHR43792">
    <property type="entry name" value="GNAT FAMILY, PUTATIVE (AFU_ORTHOLOGUE AFUA_3G00765)-RELATED-RELATED"/>
    <property type="match status" value="1"/>
</dbReference>
<evidence type="ECO:0000259" key="1">
    <source>
        <dbReference type="PROSITE" id="PS51186"/>
    </source>
</evidence>
<sequence>MAGKYNNAAPEKTLPLESERLIFKYFKASDLEFIHNFHNVPGVINDPNLKPPIPLSHAKSWLNNQLNSYRQEGIGHQPIYLKETGEFIGRNGLRIVEVVKGAQGERDQWYWYRGSAPKGFDTRAMLEIGYAFLPQYWNKGYATEATRALCTKAFEDNLSDRIVAAVAADNPASASVLEKCGFKQTGEVTGLGMDVIGYVLEK</sequence>
<accession>A0A2A5CCU5</accession>
<evidence type="ECO:0000313" key="2">
    <source>
        <dbReference type="EMBL" id="PCJ41186.1"/>
    </source>
</evidence>
<dbReference type="Pfam" id="PF13302">
    <property type="entry name" value="Acetyltransf_3"/>
    <property type="match status" value="1"/>
</dbReference>
<dbReference type="EMBL" id="NVWI01000006">
    <property type="protein sequence ID" value="PCJ41186.1"/>
    <property type="molecule type" value="Genomic_DNA"/>
</dbReference>
<comment type="caution">
    <text evidence="2">The sequence shown here is derived from an EMBL/GenBank/DDBJ whole genome shotgun (WGS) entry which is preliminary data.</text>
</comment>
<organism evidence="2 3">
    <name type="scientific">SAR86 cluster bacterium</name>
    <dbReference type="NCBI Taxonomy" id="2030880"/>
    <lineage>
        <taxon>Bacteria</taxon>
        <taxon>Pseudomonadati</taxon>
        <taxon>Pseudomonadota</taxon>
        <taxon>Gammaproteobacteria</taxon>
        <taxon>SAR86 cluster</taxon>
    </lineage>
</organism>
<evidence type="ECO:0000313" key="3">
    <source>
        <dbReference type="Proteomes" id="UP000228987"/>
    </source>
</evidence>
<feature type="domain" description="N-acetyltransferase" evidence="1">
    <location>
        <begin position="21"/>
        <end position="202"/>
    </location>
</feature>
<name>A0A2A5CCU5_9GAMM</name>